<evidence type="ECO:0000313" key="1">
    <source>
        <dbReference type="EMBL" id="ONK27817.1"/>
    </source>
</evidence>
<organism evidence="1 3">
    <name type="scientific">Streptococcus azizii</name>
    <dbReference type="NCBI Taxonomy" id="1579424"/>
    <lineage>
        <taxon>Bacteria</taxon>
        <taxon>Bacillati</taxon>
        <taxon>Bacillota</taxon>
        <taxon>Bacilli</taxon>
        <taxon>Lactobacillales</taxon>
        <taxon>Streptococcaceae</taxon>
        <taxon>Streptococcus</taxon>
    </lineage>
</organism>
<sequence>MKMKYMIRLAVFATVTILLGVLLPQQRAVASEERKSDNRTIQIYARLLKDASEEEVNDYFQHHDDATLIIADKSGGYLSSLTNDVNSYSEVRDENGNLLERVSFGDETVAATIAEVKEYLREQREK</sequence>
<accession>A0AB36JSH6</accession>
<keyword evidence="4" id="KW-1185">Reference proteome</keyword>
<evidence type="ECO:0000313" key="4">
    <source>
        <dbReference type="Proteomes" id="UP000188946"/>
    </source>
</evidence>
<dbReference type="Proteomes" id="UP000188946">
    <property type="component" value="Unassembled WGS sequence"/>
</dbReference>
<dbReference type="EMBL" id="MSPT01000007">
    <property type="protein sequence ID" value="ONK27817.1"/>
    <property type="molecule type" value="Genomic_DNA"/>
</dbReference>
<dbReference type="AlphaFoldDB" id="A0AB36JSH6"/>
<gene>
    <name evidence="2" type="ORF">BVE84_04225</name>
    <name evidence="1" type="ORF">BVE86_03905</name>
</gene>
<name>A0AB36JSH6_9STRE</name>
<evidence type="ECO:0008006" key="5">
    <source>
        <dbReference type="Google" id="ProtNLM"/>
    </source>
</evidence>
<reference evidence="3 4" key="1">
    <citation type="submission" date="2016-12" db="EMBL/GenBank/DDBJ databases">
        <authorList>
            <person name="Gulvik C.A."/>
        </authorList>
    </citation>
    <scope>NUCLEOTIDE SEQUENCE [LARGE SCALE GENOMIC DNA]</scope>
    <source>
        <strain evidence="2 4">12-5202</strain>
        <strain evidence="1 3">12-5291</strain>
    </source>
</reference>
<dbReference type="EMBL" id="MSPR01000006">
    <property type="protein sequence ID" value="ONK29893.1"/>
    <property type="molecule type" value="Genomic_DNA"/>
</dbReference>
<proteinExistence type="predicted"/>
<evidence type="ECO:0000313" key="2">
    <source>
        <dbReference type="EMBL" id="ONK29893.1"/>
    </source>
</evidence>
<dbReference type="RefSeq" id="WP_076995841.1">
    <property type="nucleotide sequence ID" value="NZ_MSPR01000006.1"/>
</dbReference>
<dbReference type="Proteomes" id="UP000188600">
    <property type="component" value="Unassembled WGS sequence"/>
</dbReference>
<evidence type="ECO:0000313" key="3">
    <source>
        <dbReference type="Proteomes" id="UP000188600"/>
    </source>
</evidence>
<comment type="caution">
    <text evidence="1">The sequence shown here is derived from an EMBL/GenBank/DDBJ whole genome shotgun (WGS) entry which is preliminary data.</text>
</comment>
<protein>
    <recommendedName>
        <fullName evidence="5">DUF1310 domain-containing protein</fullName>
    </recommendedName>
</protein>